<feature type="transmembrane region" description="Helical" evidence="1">
    <location>
        <begin position="214"/>
        <end position="232"/>
    </location>
</feature>
<reference evidence="2" key="1">
    <citation type="submission" date="2023-06" db="EMBL/GenBank/DDBJ databases">
        <authorList>
            <person name="Delattre M."/>
        </authorList>
    </citation>
    <scope>NUCLEOTIDE SEQUENCE</scope>
    <source>
        <strain evidence="2">AF72</strain>
    </source>
</reference>
<comment type="caution">
    <text evidence="2">The sequence shown here is derived from an EMBL/GenBank/DDBJ whole genome shotgun (WGS) entry which is preliminary data.</text>
</comment>
<keyword evidence="3" id="KW-1185">Reference proteome</keyword>
<feature type="transmembrane region" description="Helical" evidence="1">
    <location>
        <begin position="87"/>
        <end position="109"/>
    </location>
</feature>
<evidence type="ECO:0000256" key="1">
    <source>
        <dbReference type="SAM" id="Phobius"/>
    </source>
</evidence>
<name>A0AA36G952_9BILA</name>
<keyword evidence="1" id="KW-0812">Transmembrane</keyword>
<keyword evidence="1" id="KW-0472">Membrane</keyword>
<feature type="transmembrane region" description="Helical" evidence="1">
    <location>
        <begin position="53"/>
        <end position="75"/>
    </location>
</feature>
<evidence type="ECO:0000313" key="3">
    <source>
        <dbReference type="Proteomes" id="UP001177023"/>
    </source>
</evidence>
<keyword evidence="1" id="KW-1133">Transmembrane helix</keyword>
<protein>
    <submittedName>
        <fullName evidence="2">Uncharacterized protein</fullName>
    </submittedName>
</protein>
<dbReference type="Proteomes" id="UP001177023">
    <property type="component" value="Unassembled WGS sequence"/>
</dbReference>
<sequence>METRDFVPSLGITERQVCAYATISAVVLLLPQAHFVWQQTVLLLVRSNRSYDLLLLLLGCFGFIQLILHSIGLVVSLTSDVLADWMLAFSSVMLATWFGTLLLLPILMLQRFVAAVTKRALRFLLQFVFGLLGLGVLILVALGVIFLLTARSTQYIAYSFSCYISAGSVIISSILLITSYPVCSLLPPALLISIFLLFCQLILPYWTGGNGGTILAHFLFILCSASFGLTNLHRLFTGKPKPLLSAPAHVVADGVLPVEATPVVVSGQVRAVAVQSIVSKTVPSRPVSAVSSISDTNPASSLSRQQKSFFRSLTQKLITKL</sequence>
<feature type="non-terminal residue" evidence="2">
    <location>
        <position position="1"/>
    </location>
</feature>
<accession>A0AA36G952</accession>
<proteinExistence type="predicted"/>
<organism evidence="2 3">
    <name type="scientific">Mesorhabditis spiculigera</name>
    <dbReference type="NCBI Taxonomy" id="96644"/>
    <lineage>
        <taxon>Eukaryota</taxon>
        <taxon>Metazoa</taxon>
        <taxon>Ecdysozoa</taxon>
        <taxon>Nematoda</taxon>
        <taxon>Chromadorea</taxon>
        <taxon>Rhabditida</taxon>
        <taxon>Rhabditina</taxon>
        <taxon>Rhabditomorpha</taxon>
        <taxon>Rhabditoidea</taxon>
        <taxon>Rhabditidae</taxon>
        <taxon>Mesorhabditinae</taxon>
        <taxon>Mesorhabditis</taxon>
    </lineage>
</organism>
<gene>
    <name evidence="2" type="ORF">MSPICULIGERA_LOCUS15391</name>
</gene>
<feature type="transmembrane region" description="Helical" evidence="1">
    <location>
        <begin position="189"/>
        <end position="208"/>
    </location>
</feature>
<evidence type="ECO:0000313" key="2">
    <source>
        <dbReference type="EMBL" id="CAJ0577113.1"/>
    </source>
</evidence>
<feature type="transmembrane region" description="Helical" evidence="1">
    <location>
        <begin position="155"/>
        <end position="177"/>
    </location>
</feature>
<feature type="transmembrane region" description="Helical" evidence="1">
    <location>
        <begin position="121"/>
        <end position="149"/>
    </location>
</feature>
<dbReference type="EMBL" id="CATQJA010002648">
    <property type="protein sequence ID" value="CAJ0577113.1"/>
    <property type="molecule type" value="Genomic_DNA"/>
</dbReference>
<dbReference type="AlphaFoldDB" id="A0AA36G952"/>